<name>A0A0A8YYK0_ARUDO</name>
<proteinExistence type="predicted"/>
<protein>
    <submittedName>
        <fullName evidence="1">Uncharacterized protein</fullName>
    </submittedName>
</protein>
<sequence>MRPPSPLPAPKA</sequence>
<accession>A0A0A8YYK0</accession>
<reference evidence="1" key="1">
    <citation type="submission" date="2014-09" db="EMBL/GenBank/DDBJ databases">
        <authorList>
            <person name="Magalhaes I.L.F."/>
            <person name="Oliveira U."/>
            <person name="Santos F.R."/>
            <person name="Vidigal T.H.D.A."/>
            <person name="Brescovit A.D."/>
            <person name="Santos A.J."/>
        </authorList>
    </citation>
    <scope>NUCLEOTIDE SEQUENCE</scope>
    <source>
        <tissue evidence="1">Shoot tissue taken approximately 20 cm above the soil surface</tissue>
    </source>
</reference>
<dbReference type="EMBL" id="GBRH01265661">
    <property type="protein sequence ID" value="JAD32234.1"/>
    <property type="molecule type" value="Transcribed_RNA"/>
</dbReference>
<evidence type="ECO:0000313" key="1">
    <source>
        <dbReference type="EMBL" id="JAD32234.1"/>
    </source>
</evidence>
<reference evidence="1" key="2">
    <citation type="journal article" date="2015" name="Data Brief">
        <title>Shoot transcriptome of the giant reed, Arundo donax.</title>
        <authorList>
            <person name="Barrero R.A."/>
            <person name="Guerrero F.D."/>
            <person name="Moolhuijzen P."/>
            <person name="Goolsby J.A."/>
            <person name="Tidwell J."/>
            <person name="Bellgard S.E."/>
            <person name="Bellgard M.I."/>
        </authorList>
    </citation>
    <scope>NUCLEOTIDE SEQUENCE</scope>
    <source>
        <tissue evidence="1">Shoot tissue taken approximately 20 cm above the soil surface</tissue>
    </source>
</reference>
<organism evidence="1">
    <name type="scientific">Arundo donax</name>
    <name type="common">Giant reed</name>
    <name type="synonym">Donax arundinaceus</name>
    <dbReference type="NCBI Taxonomy" id="35708"/>
    <lineage>
        <taxon>Eukaryota</taxon>
        <taxon>Viridiplantae</taxon>
        <taxon>Streptophyta</taxon>
        <taxon>Embryophyta</taxon>
        <taxon>Tracheophyta</taxon>
        <taxon>Spermatophyta</taxon>
        <taxon>Magnoliopsida</taxon>
        <taxon>Liliopsida</taxon>
        <taxon>Poales</taxon>
        <taxon>Poaceae</taxon>
        <taxon>PACMAD clade</taxon>
        <taxon>Arundinoideae</taxon>
        <taxon>Arundineae</taxon>
        <taxon>Arundo</taxon>
    </lineage>
</organism>